<evidence type="ECO:0000256" key="1">
    <source>
        <dbReference type="SAM" id="Coils"/>
    </source>
</evidence>
<accession>A0A8E0RRX7</accession>
<gene>
    <name evidence="2" type="ORF">FBUS_09656</name>
</gene>
<sequence>ERGKHHSSPVCPALHPSTRALTPASGSIVKLDAQPLIRQKRTNTRHRLCSQNIQSANDSKRRESEITDADVLLDKVLEEFPLLDLDKHDRRILQQKAVSSLGRFSSSDTCRGRICRTVSERKLTWYEERQRRRLAQLIRQEYQADRLRDLRANEAVDRRIREEARDRRYQLVRARNYYRQFVHDFRARKLAKMSEEEAVFRRFFECLIARERQNLMELQKMQREERHRAEQLREQAISSLEHSYPF</sequence>
<protein>
    <submittedName>
        <fullName evidence="2">Centrosomal protein of 95 kDa</fullName>
    </submittedName>
</protein>
<evidence type="ECO:0000313" key="2">
    <source>
        <dbReference type="EMBL" id="KAA0186442.1"/>
    </source>
</evidence>
<keyword evidence="1" id="KW-0175">Coiled coil</keyword>
<evidence type="ECO:0000313" key="3">
    <source>
        <dbReference type="Proteomes" id="UP000728185"/>
    </source>
</evidence>
<dbReference type="Proteomes" id="UP000728185">
    <property type="component" value="Unassembled WGS sequence"/>
</dbReference>
<reference evidence="2" key="1">
    <citation type="submission" date="2019-05" db="EMBL/GenBank/DDBJ databases">
        <title>Annotation for the trematode Fasciolopsis buski.</title>
        <authorList>
            <person name="Choi Y.-J."/>
        </authorList>
    </citation>
    <scope>NUCLEOTIDE SEQUENCE</scope>
    <source>
        <strain evidence="2">HT</strain>
        <tissue evidence="2">Whole worm</tissue>
    </source>
</reference>
<dbReference type="OrthoDB" id="545730at2759"/>
<feature type="coiled-coil region" evidence="1">
    <location>
        <begin position="208"/>
        <end position="235"/>
    </location>
</feature>
<dbReference type="AlphaFoldDB" id="A0A8E0RRX7"/>
<keyword evidence="3" id="KW-1185">Reference proteome</keyword>
<organism evidence="2 3">
    <name type="scientific">Fasciolopsis buskii</name>
    <dbReference type="NCBI Taxonomy" id="27845"/>
    <lineage>
        <taxon>Eukaryota</taxon>
        <taxon>Metazoa</taxon>
        <taxon>Spiralia</taxon>
        <taxon>Lophotrochozoa</taxon>
        <taxon>Platyhelminthes</taxon>
        <taxon>Trematoda</taxon>
        <taxon>Digenea</taxon>
        <taxon>Plagiorchiida</taxon>
        <taxon>Echinostomata</taxon>
        <taxon>Echinostomatoidea</taxon>
        <taxon>Fasciolidae</taxon>
        <taxon>Fasciolopsis</taxon>
    </lineage>
</organism>
<dbReference type="EMBL" id="LUCM01009744">
    <property type="protein sequence ID" value="KAA0186442.1"/>
    <property type="molecule type" value="Genomic_DNA"/>
</dbReference>
<comment type="caution">
    <text evidence="2">The sequence shown here is derived from an EMBL/GenBank/DDBJ whole genome shotgun (WGS) entry which is preliminary data.</text>
</comment>
<proteinExistence type="predicted"/>
<feature type="non-terminal residue" evidence="2">
    <location>
        <position position="246"/>
    </location>
</feature>
<name>A0A8E0RRX7_9TREM</name>